<dbReference type="InterPro" id="IPR012334">
    <property type="entry name" value="Pectin_lyas_fold"/>
</dbReference>
<comment type="pathway">
    <text evidence="5">Glycan metabolism; pectin degradation; 2-dehydro-3-deoxy-D-gluconate from pectin: step 1/5.</text>
</comment>
<dbReference type="Proteomes" id="UP000198797">
    <property type="component" value="Unassembled WGS sequence"/>
</dbReference>
<dbReference type="InterPro" id="IPR012291">
    <property type="entry name" value="CBM2_carb-bd_dom_sf"/>
</dbReference>
<dbReference type="EC" id="3.1.1.11" evidence="5"/>
<dbReference type="Gene3D" id="2.160.20.10">
    <property type="entry name" value="Single-stranded right-handed beta-helix, Pectin lyase-like"/>
    <property type="match status" value="1"/>
</dbReference>
<dbReference type="PROSITE" id="PS51173">
    <property type="entry name" value="CBM2"/>
    <property type="match status" value="1"/>
</dbReference>
<dbReference type="InterPro" id="IPR033131">
    <property type="entry name" value="Pectinesterase_Asp_AS"/>
</dbReference>
<dbReference type="Gene3D" id="2.60.40.290">
    <property type="match status" value="1"/>
</dbReference>
<proteinExistence type="inferred from homology"/>
<evidence type="ECO:0000256" key="3">
    <source>
        <dbReference type="ARBA" id="ARBA00023085"/>
    </source>
</evidence>
<feature type="signal peptide" evidence="5">
    <location>
        <begin position="1"/>
        <end position="32"/>
    </location>
</feature>
<evidence type="ECO:0000256" key="5">
    <source>
        <dbReference type="RuleBase" id="RU000589"/>
    </source>
</evidence>
<comment type="similarity">
    <text evidence="1">Belongs to the pectinesterase family.</text>
</comment>
<dbReference type="Pfam" id="PF00553">
    <property type="entry name" value="CBM_2"/>
    <property type="match status" value="1"/>
</dbReference>
<evidence type="ECO:0000259" key="7">
    <source>
        <dbReference type="PROSITE" id="PS51173"/>
    </source>
</evidence>
<feature type="region of interest" description="Disordered" evidence="6">
    <location>
        <begin position="450"/>
        <end position="472"/>
    </location>
</feature>
<dbReference type="GO" id="GO:0009279">
    <property type="term" value="C:cell outer membrane"/>
    <property type="evidence" value="ECO:0007669"/>
    <property type="project" value="TreeGrafter"/>
</dbReference>
<dbReference type="GO" id="GO:0045490">
    <property type="term" value="P:pectin catabolic process"/>
    <property type="evidence" value="ECO:0007669"/>
    <property type="project" value="UniProtKB-UniRule"/>
</dbReference>
<evidence type="ECO:0000256" key="1">
    <source>
        <dbReference type="ARBA" id="ARBA00008891"/>
    </source>
</evidence>
<keyword evidence="2 5" id="KW-0378">Hydrolase</keyword>
<sequence length="489" mass="50907">MRNRTRRAAFIVATAVTTTLVAGVVTAVSAQAAAGCQVTYQVGSQWAGGFTAAITIKNLGDPVNGWRLGWTFPAGQAVTSAWGFTASPASGNVVATNLDYNAVIATNGSLDVGFNGTWTGSNPDPAGFTLNGTACTGTTTPTTAPPTTPPPTTAPPTTAPPTTPPPTTAPPTTPPPTTPPPTTPPPTSGTPTVASDGTGRYRTVQAAIDAVPANSSSRATITIKSGTYREVVRVASNKPNITLRGLGSAPSNVVLVYNNSAGTRKPDGTTYGTFNSASMFVDGANFVAENLTISNDFVENSSGVDQQAVALHLNADRAVLRNVRLLGDQDTFLVNDKTRAYVVSSYVEGTVDFIFGGGTIVIDSTSIYEKRSTGGPITAARTAASKTYGMLIYRSTITGATNNTTQLGRPWGPDAQVLYRESSLSATMKTAQPWTDMSGNVWQNARFREYRNTGPGAGTNGNRPQLSDAQAATYTPQRYLAGSDGWNPM</sequence>
<name>A0A1C4VJ52_9ACTN</name>
<feature type="domain" description="CBM2" evidence="7">
    <location>
        <begin position="29"/>
        <end position="138"/>
    </location>
</feature>
<reference evidence="9" key="1">
    <citation type="submission" date="2016-06" db="EMBL/GenBank/DDBJ databases">
        <authorList>
            <person name="Varghese N."/>
            <person name="Submissions Spin"/>
        </authorList>
    </citation>
    <scope>NUCLEOTIDE SEQUENCE [LARGE SCALE GENOMIC DNA]</scope>
    <source>
        <strain evidence="9">DSM 44100</strain>
    </source>
</reference>
<dbReference type="EMBL" id="FMCU01000002">
    <property type="protein sequence ID" value="SCE84034.1"/>
    <property type="molecule type" value="Genomic_DNA"/>
</dbReference>
<dbReference type="InterPro" id="IPR001919">
    <property type="entry name" value="CBD2"/>
</dbReference>
<dbReference type="GO" id="GO:0030247">
    <property type="term" value="F:polysaccharide binding"/>
    <property type="evidence" value="ECO:0007669"/>
    <property type="project" value="UniProtKB-UniRule"/>
</dbReference>
<dbReference type="GO" id="GO:0030599">
    <property type="term" value="F:pectinesterase activity"/>
    <property type="evidence" value="ECO:0007669"/>
    <property type="project" value="UniProtKB-UniRule"/>
</dbReference>
<accession>A0A1C4VJ52</accession>
<feature type="chain" id="PRO_5008449548" description="Pectinesterase" evidence="5">
    <location>
        <begin position="33"/>
        <end position="489"/>
    </location>
</feature>
<keyword evidence="5" id="KW-0732">Signal</keyword>
<dbReference type="SUPFAM" id="SSF51126">
    <property type="entry name" value="Pectin lyase-like"/>
    <property type="match status" value="1"/>
</dbReference>
<organism evidence="8 9">
    <name type="scientific">Micromonospora matsumotoense</name>
    <dbReference type="NCBI Taxonomy" id="121616"/>
    <lineage>
        <taxon>Bacteria</taxon>
        <taxon>Bacillati</taxon>
        <taxon>Actinomycetota</taxon>
        <taxon>Actinomycetes</taxon>
        <taxon>Micromonosporales</taxon>
        <taxon>Micromonosporaceae</taxon>
        <taxon>Micromonospora</taxon>
    </lineage>
</organism>
<dbReference type="PANTHER" id="PTHR31321:SF57">
    <property type="entry name" value="PECTINESTERASE 53-RELATED"/>
    <property type="match status" value="1"/>
</dbReference>
<dbReference type="PROSITE" id="PS00503">
    <property type="entry name" value="PECTINESTERASE_2"/>
    <property type="match status" value="1"/>
</dbReference>
<feature type="compositionally biased region" description="Pro residues" evidence="6">
    <location>
        <begin position="143"/>
        <end position="188"/>
    </location>
</feature>
<protein>
    <recommendedName>
        <fullName evidence="5">Pectinesterase</fullName>
        <ecNumber evidence="5">3.1.1.11</ecNumber>
    </recommendedName>
</protein>
<dbReference type="AlphaFoldDB" id="A0A1C4VJ52"/>
<dbReference type="UniPathway" id="UPA00545">
    <property type="reaction ID" value="UER00823"/>
</dbReference>
<evidence type="ECO:0000256" key="2">
    <source>
        <dbReference type="ARBA" id="ARBA00022801"/>
    </source>
</evidence>
<keyword evidence="3 5" id="KW-0063">Aspartyl esterase</keyword>
<feature type="active site" evidence="4">
    <location>
        <position position="352"/>
    </location>
</feature>
<dbReference type="STRING" id="121616.GA0070216_102415"/>
<evidence type="ECO:0000313" key="9">
    <source>
        <dbReference type="Proteomes" id="UP000198797"/>
    </source>
</evidence>
<feature type="region of interest" description="Disordered" evidence="6">
    <location>
        <begin position="124"/>
        <end position="197"/>
    </location>
</feature>
<dbReference type="SUPFAM" id="SSF49384">
    <property type="entry name" value="Carbohydrate-binding domain"/>
    <property type="match status" value="1"/>
</dbReference>
<dbReference type="InterPro" id="IPR011050">
    <property type="entry name" value="Pectin_lyase_fold/virulence"/>
</dbReference>
<evidence type="ECO:0000256" key="4">
    <source>
        <dbReference type="PROSITE-ProRule" id="PRU10040"/>
    </source>
</evidence>
<evidence type="ECO:0000313" key="8">
    <source>
        <dbReference type="EMBL" id="SCE84034.1"/>
    </source>
</evidence>
<dbReference type="GO" id="GO:0042545">
    <property type="term" value="P:cell wall modification"/>
    <property type="evidence" value="ECO:0007669"/>
    <property type="project" value="UniProtKB-UniRule"/>
</dbReference>
<gene>
    <name evidence="8" type="ORF">GA0070216_102415</name>
</gene>
<dbReference type="RefSeq" id="WP_245722324.1">
    <property type="nucleotide sequence ID" value="NZ_FMCU01000002.1"/>
</dbReference>
<dbReference type="PANTHER" id="PTHR31321">
    <property type="entry name" value="ACYL-COA THIOESTER HYDROLASE YBHC-RELATED"/>
    <property type="match status" value="1"/>
</dbReference>
<dbReference type="InterPro" id="IPR008965">
    <property type="entry name" value="CBM2/CBM3_carb-bd_dom_sf"/>
</dbReference>
<comment type="catalytic activity">
    <reaction evidence="5">
        <text>[(1-&gt;4)-alpha-D-galacturonosyl methyl ester](n) + n H2O = [(1-&gt;4)-alpha-D-galacturonosyl](n) + n methanol + n H(+)</text>
        <dbReference type="Rhea" id="RHEA:22380"/>
        <dbReference type="Rhea" id="RHEA-COMP:14570"/>
        <dbReference type="Rhea" id="RHEA-COMP:14573"/>
        <dbReference type="ChEBI" id="CHEBI:15377"/>
        <dbReference type="ChEBI" id="CHEBI:15378"/>
        <dbReference type="ChEBI" id="CHEBI:17790"/>
        <dbReference type="ChEBI" id="CHEBI:140522"/>
        <dbReference type="ChEBI" id="CHEBI:140523"/>
        <dbReference type="EC" id="3.1.1.11"/>
    </reaction>
</comment>
<dbReference type="InterPro" id="IPR000070">
    <property type="entry name" value="Pectinesterase_cat"/>
</dbReference>
<dbReference type="GO" id="GO:0004553">
    <property type="term" value="F:hydrolase activity, hydrolyzing O-glycosyl compounds"/>
    <property type="evidence" value="ECO:0007669"/>
    <property type="project" value="InterPro"/>
</dbReference>
<evidence type="ECO:0000256" key="6">
    <source>
        <dbReference type="SAM" id="MobiDB-lite"/>
    </source>
</evidence>
<feature type="compositionally biased region" description="Polar residues" evidence="6">
    <location>
        <begin position="460"/>
        <end position="472"/>
    </location>
</feature>
<dbReference type="Pfam" id="PF01095">
    <property type="entry name" value="Pectinesterase"/>
    <property type="match status" value="1"/>
</dbReference>
<keyword evidence="9" id="KW-1185">Reference proteome</keyword>
<dbReference type="SMART" id="SM00637">
    <property type="entry name" value="CBD_II"/>
    <property type="match status" value="1"/>
</dbReference>